<feature type="region of interest" description="Disordered" evidence="1">
    <location>
        <begin position="63"/>
        <end position="93"/>
    </location>
</feature>
<dbReference type="RefSeq" id="WP_225978958.1">
    <property type="nucleotide sequence ID" value="NZ_CP028290.1"/>
</dbReference>
<keyword evidence="3" id="KW-1185">Reference proteome</keyword>
<feature type="compositionally biased region" description="Pro residues" evidence="1">
    <location>
        <begin position="83"/>
        <end position="93"/>
    </location>
</feature>
<evidence type="ECO:0000313" key="3">
    <source>
        <dbReference type="Proteomes" id="UP000199317"/>
    </source>
</evidence>
<protein>
    <recommendedName>
        <fullName evidence="4">Transmembrane sensor</fullName>
    </recommendedName>
</protein>
<dbReference type="Proteomes" id="UP000199317">
    <property type="component" value="Unassembled WGS sequence"/>
</dbReference>
<accession>A0A1H0L308</accession>
<evidence type="ECO:0000313" key="2">
    <source>
        <dbReference type="EMBL" id="SDO62350.1"/>
    </source>
</evidence>
<proteinExistence type="predicted"/>
<sequence>MTASPDEDPAWDAAWTWVQREFDHETFDDAARAQLAAWLQADPLHRQRYEEATQLWRLAGMVPRRAGDGDGDAGADGENGTDPVPPALPPGRS</sequence>
<dbReference type="AlphaFoldDB" id="A0A1H0L308"/>
<name>A0A1H0L308_9BURK</name>
<reference evidence="3" key="1">
    <citation type="submission" date="2016-10" db="EMBL/GenBank/DDBJ databases">
        <authorList>
            <person name="Varghese N."/>
            <person name="Submissions S."/>
        </authorList>
    </citation>
    <scope>NUCLEOTIDE SEQUENCE [LARGE SCALE GENOMIC DNA]</scope>
    <source>
        <strain evidence="3">DSM 17101</strain>
    </source>
</reference>
<evidence type="ECO:0008006" key="4">
    <source>
        <dbReference type="Google" id="ProtNLM"/>
    </source>
</evidence>
<evidence type="ECO:0000256" key="1">
    <source>
        <dbReference type="SAM" id="MobiDB-lite"/>
    </source>
</evidence>
<organism evidence="2 3">
    <name type="scientific">Paracidovorax cattleyae</name>
    <dbReference type="NCBI Taxonomy" id="80868"/>
    <lineage>
        <taxon>Bacteria</taxon>
        <taxon>Pseudomonadati</taxon>
        <taxon>Pseudomonadota</taxon>
        <taxon>Betaproteobacteria</taxon>
        <taxon>Burkholderiales</taxon>
        <taxon>Comamonadaceae</taxon>
        <taxon>Paracidovorax</taxon>
    </lineage>
</organism>
<dbReference type="EMBL" id="FNJL01000002">
    <property type="protein sequence ID" value="SDO62350.1"/>
    <property type="molecule type" value="Genomic_DNA"/>
</dbReference>
<gene>
    <name evidence="2" type="ORF">SAMN04489708_10233</name>
</gene>